<keyword evidence="7" id="KW-0503">Monooxygenase</keyword>
<keyword evidence="8" id="KW-1185">Reference proteome</keyword>
<dbReference type="InterPro" id="IPR000960">
    <property type="entry name" value="Flavin_mOase"/>
</dbReference>
<dbReference type="GO" id="GO:0004499">
    <property type="term" value="F:N,N-dimethylaniline monooxygenase activity"/>
    <property type="evidence" value="ECO:0007669"/>
    <property type="project" value="InterPro"/>
</dbReference>
<sequence length="542" mass="61744">MDRRRVAVIGAGPSGLTMLKTLLEDGFDATLYERRQQVGGLWAYSDNPQHTTALPVTRANISKYTCGFSDFPMLDKYPDHLLPGQFQEYMQDYAKHFGLLEHIVLGADVQSVRRNVADTAWLLEYDKDDVQQTVEIDRIAFCHGYQTRAKIPSFEGQELFEGTIMHSQAYRDPTQFKDKNVVVVGLSSTAGDVIPNLVPHAAKVYVSHRRGAIPVKRYRNGYPGELLVTYRRRQYSQTLQKHFPRLHKRLADFAISHLARQMVGPLDPAWHLEPFPSLLVTLPGVFELVLPLLRDGTVTSLRGLTRFTGPRSVEFADGTVLDNIDAVVLCTGYEADWAPVGAVVETDTVPPVKGYAGPPLRRLWMNLFPPAYADSCVMLCYSAFGKNNGFSFGDVTAQAVSNVWRGVERVPDREAMERQVDAHHAWVARQWLEDEHVDPSMVRQWEFQGWLHEAAGTGLDKYLGWFSWEAWKFWWRDRELYNMMAHGPETAHAFRFFDTGKRRTWEGARDAIVHVNEVVRSRFPVKEEDEDYPTIAGVPTRK</sequence>
<keyword evidence="6" id="KW-0560">Oxidoreductase</keyword>
<dbReference type="Proteomes" id="UP001239445">
    <property type="component" value="Unassembled WGS sequence"/>
</dbReference>
<accession>A0AAJ0B9L6</accession>
<evidence type="ECO:0000256" key="4">
    <source>
        <dbReference type="ARBA" id="ARBA00022827"/>
    </source>
</evidence>
<dbReference type="PANTHER" id="PTHR23023">
    <property type="entry name" value="DIMETHYLANILINE MONOOXYGENASE"/>
    <property type="match status" value="1"/>
</dbReference>
<dbReference type="SUPFAM" id="SSF51905">
    <property type="entry name" value="FAD/NAD(P)-binding domain"/>
    <property type="match status" value="1"/>
</dbReference>
<dbReference type="FunFam" id="3.50.50.60:FF:000023">
    <property type="entry name" value="Dimethylaniline monooxygenase [N-oxide-forming]"/>
    <property type="match status" value="1"/>
</dbReference>
<dbReference type="InterPro" id="IPR050346">
    <property type="entry name" value="FMO-like"/>
</dbReference>
<dbReference type="PIRSF" id="PIRSF000332">
    <property type="entry name" value="FMO"/>
    <property type="match status" value="1"/>
</dbReference>
<evidence type="ECO:0000256" key="5">
    <source>
        <dbReference type="ARBA" id="ARBA00022857"/>
    </source>
</evidence>
<dbReference type="InterPro" id="IPR020946">
    <property type="entry name" value="Flavin_mOase-like"/>
</dbReference>
<dbReference type="GO" id="GO:0050661">
    <property type="term" value="F:NADP binding"/>
    <property type="evidence" value="ECO:0007669"/>
    <property type="project" value="InterPro"/>
</dbReference>
<evidence type="ECO:0000313" key="7">
    <source>
        <dbReference type="EMBL" id="KAK1754238.1"/>
    </source>
</evidence>
<dbReference type="EMBL" id="MU839836">
    <property type="protein sequence ID" value="KAK1754238.1"/>
    <property type="molecule type" value="Genomic_DNA"/>
</dbReference>
<dbReference type="PRINTS" id="PR00370">
    <property type="entry name" value="FMOXYGENASE"/>
</dbReference>
<organism evidence="7 8">
    <name type="scientific">Echria macrotheca</name>
    <dbReference type="NCBI Taxonomy" id="438768"/>
    <lineage>
        <taxon>Eukaryota</taxon>
        <taxon>Fungi</taxon>
        <taxon>Dikarya</taxon>
        <taxon>Ascomycota</taxon>
        <taxon>Pezizomycotina</taxon>
        <taxon>Sordariomycetes</taxon>
        <taxon>Sordariomycetidae</taxon>
        <taxon>Sordariales</taxon>
        <taxon>Schizotheciaceae</taxon>
        <taxon>Echria</taxon>
    </lineage>
</organism>
<evidence type="ECO:0000256" key="6">
    <source>
        <dbReference type="ARBA" id="ARBA00023002"/>
    </source>
</evidence>
<dbReference type="Pfam" id="PF00743">
    <property type="entry name" value="FMO-like"/>
    <property type="match status" value="1"/>
</dbReference>
<gene>
    <name evidence="7" type="ORF">QBC47DRAFT_346916</name>
</gene>
<comment type="cofactor">
    <cofactor evidence="1">
        <name>FAD</name>
        <dbReference type="ChEBI" id="CHEBI:57692"/>
    </cofactor>
</comment>
<dbReference type="InterPro" id="IPR036188">
    <property type="entry name" value="FAD/NAD-bd_sf"/>
</dbReference>
<keyword evidence="4" id="KW-0274">FAD</keyword>
<reference evidence="7" key="1">
    <citation type="submission" date="2023-06" db="EMBL/GenBank/DDBJ databases">
        <title>Genome-scale phylogeny and comparative genomics of the fungal order Sordariales.</title>
        <authorList>
            <consortium name="Lawrence Berkeley National Laboratory"/>
            <person name="Hensen N."/>
            <person name="Bonometti L."/>
            <person name="Westerberg I."/>
            <person name="Brannstrom I.O."/>
            <person name="Guillou S."/>
            <person name="Cros-Aarteil S."/>
            <person name="Calhoun S."/>
            <person name="Haridas S."/>
            <person name="Kuo A."/>
            <person name="Mondo S."/>
            <person name="Pangilinan J."/>
            <person name="Riley R."/>
            <person name="Labutti K."/>
            <person name="Andreopoulos B."/>
            <person name="Lipzen A."/>
            <person name="Chen C."/>
            <person name="Yanf M."/>
            <person name="Daum C."/>
            <person name="Ng V."/>
            <person name="Clum A."/>
            <person name="Steindorff A."/>
            <person name="Ohm R."/>
            <person name="Martin F."/>
            <person name="Silar P."/>
            <person name="Natvig D."/>
            <person name="Lalanne C."/>
            <person name="Gautier V."/>
            <person name="Ament-Velasquez S.L."/>
            <person name="Kruys A."/>
            <person name="Hutchinson M.I."/>
            <person name="Powell A.J."/>
            <person name="Barry K."/>
            <person name="Miller A.N."/>
            <person name="Grigoriev I.V."/>
            <person name="Debuchy R."/>
            <person name="Gladieux P."/>
            <person name="Thoren M.H."/>
            <person name="Johannesson H."/>
        </authorList>
    </citation>
    <scope>NUCLEOTIDE SEQUENCE</scope>
    <source>
        <strain evidence="7">PSN4</strain>
    </source>
</reference>
<evidence type="ECO:0000256" key="2">
    <source>
        <dbReference type="ARBA" id="ARBA00009183"/>
    </source>
</evidence>
<keyword evidence="5" id="KW-0521">NADP</keyword>
<evidence type="ECO:0000313" key="8">
    <source>
        <dbReference type="Proteomes" id="UP001239445"/>
    </source>
</evidence>
<dbReference type="GO" id="GO:0050660">
    <property type="term" value="F:flavin adenine dinucleotide binding"/>
    <property type="evidence" value="ECO:0007669"/>
    <property type="project" value="InterPro"/>
</dbReference>
<comment type="similarity">
    <text evidence="2">Belongs to the FMO family.</text>
</comment>
<proteinExistence type="inferred from homology"/>
<dbReference type="AlphaFoldDB" id="A0AAJ0B9L6"/>
<evidence type="ECO:0000256" key="1">
    <source>
        <dbReference type="ARBA" id="ARBA00001974"/>
    </source>
</evidence>
<protein>
    <submittedName>
        <fullName evidence="7">Flavin-containing monooxygenase 9</fullName>
    </submittedName>
</protein>
<evidence type="ECO:0000256" key="3">
    <source>
        <dbReference type="ARBA" id="ARBA00022630"/>
    </source>
</evidence>
<keyword evidence="3" id="KW-0285">Flavoprotein</keyword>
<name>A0AAJ0B9L6_9PEZI</name>
<dbReference type="Gene3D" id="3.50.50.60">
    <property type="entry name" value="FAD/NAD(P)-binding domain"/>
    <property type="match status" value="1"/>
</dbReference>
<comment type="caution">
    <text evidence="7">The sequence shown here is derived from an EMBL/GenBank/DDBJ whole genome shotgun (WGS) entry which is preliminary data.</text>
</comment>